<dbReference type="RefSeq" id="WP_012801937.1">
    <property type="nucleotide sequence ID" value="NC_013169.1"/>
</dbReference>
<keyword evidence="1" id="KW-1133">Transmembrane helix</keyword>
<evidence type="ECO:0000256" key="1">
    <source>
        <dbReference type="SAM" id="Phobius"/>
    </source>
</evidence>
<name>C7NKN3_KYTSD</name>
<evidence type="ECO:0000313" key="3">
    <source>
        <dbReference type="Proteomes" id="UP000006666"/>
    </source>
</evidence>
<evidence type="ECO:0000313" key="2">
    <source>
        <dbReference type="EMBL" id="ACV05519.1"/>
    </source>
</evidence>
<sequence length="131" mass="13691">MTTVASAIIVLAILAIIVQAVLFAVRHNGTERALIIGSLGTWPLLVIWAEAALVMLIVRSFSNDRSLWDLATDGGAWVSALGIGFALSAGCLVAVRWLRTVSDGEPTWNVPGSSLLAIITAAVVGLSDLPL</sequence>
<dbReference type="HOGENOM" id="CLU_1924824_0_0_11"/>
<keyword evidence="3" id="KW-1185">Reference proteome</keyword>
<feature type="transmembrane region" description="Helical" evidence="1">
    <location>
        <begin position="110"/>
        <end position="127"/>
    </location>
</feature>
<proteinExistence type="predicted"/>
<feature type="transmembrane region" description="Helical" evidence="1">
    <location>
        <begin position="34"/>
        <end position="57"/>
    </location>
</feature>
<keyword evidence="1" id="KW-0812">Transmembrane</keyword>
<feature type="transmembrane region" description="Helical" evidence="1">
    <location>
        <begin position="77"/>
        <end position="98"/>
    </location>
</feature>
<dbReference type="STRING" id="478801.Ksed_04460"/>
<dbReference type="KEGG" id="kse:Ksed_04460"/>
<feature type="transmembrane region" description="Helical" evidence="1">
    <location>
        <begin position="6"/>
        <end position="25"/>
    </location>
</feature>
<accession>C7NKN3</accession>
<dbReference type="Proteomes" id="UP000006666">
    <property type="component" value="Chromosome"/>
</dbReference>
<dbReference type="AlphaFoldDB" id="C7NKN3"/>
<keyword evidence="1" id="KW-0472">Membrane</keyword>
<protein>
    <submittedName>
        <fullName evidence="2">Uncharacterized protein</fullName>
    </submittedName>
</protein>
<gene>
    <name evidence="2" type="ordered locus">Ksed_04460</name>
</gene>
<reference evidence="2 3" key="1">
    <citation type="journal article" date="2009" name="Stand. Genomic Sci.">
        <title>Complete genome sequence of Kytococcus sedentarius type strain (541).</title>
        <authorList>
            <person name="Sims D."/>
            <person name="Brettin T."/>
            <person name="Detter J.C."/>
            <person name="Han C."/>
            <person name="Lapidus A."/>
            <person name="Copeland A."/>
            <person name="Glavina Del Rio T."/>
            <person name="Nolan M."/>
            <person name="Chen F."/>
            <person name="Lucas S."/>
            <person name="Tice H."/>
            <person name="Cheng J.F."/>
            <person name="Bruce D."/>
            <person name="Goodwin L."/>
            <person name="Pitluck S."/>
            <person name="Ovchinnikova G."/>
            <person name="Pati A."/>
            <person name="Ivanova N."/>
            <person name="Mavrommatis K."/>
            <person name="Chen A."/>
            <person name="Palaniappan K."/>
            <person name="D'haeseleer P."/>
            <person name="Chain P."/>
            <person name="Bristow J."/>
            <person name="Eisen J.A."/>
            <person name="Markowitz V."/>
            <person name="Hugenholtz P."/>
            <person name="Schneider S."/>
            <person name="Goker M."/>
            <person name="Pukall R."/>
            <person name="Kyrpides N.C."/>
            <person name="Klenk H.P."/>
        </authorList>
    </citation>
    <scope>NUCLEOTIDE SEQUENCE [LARGE SCALE GENOMIC DNA]</scope>
    <source>
        <strain evidence="3">ATCC 14392 / DSM 20547 / JCM 11482 / CCUG 33030 / NBRC 15357 / NCTC 11040 / CCM 314 / 541</strain>
    </source>
</reference>
<dbReference type="EMBL" id="CP001686">
    <property type="protein sequence ID" value="ACV05519.1"/>
    <property type="molecule type" value="Genomic_DNA"/>
</dbReference>
<organism evidence="2 3">
    <name type="scientific">Kytococcus sedentarius (strain ATCC 14392 / DSM 20547 / JCM 11482 / CCUG 33030 / NBRC 15357 / NCTC 11040 / CCM 314 / 541)</name>
    <name type="common">Micrococcus sedentarius</name>
    <dbReference type="NCBI Taxonomy" id="478801"/>
    <lineage>
        <taxon>Bacteria</taxon>
        <taxon>Bacillati</taxon>
        <taxon>Actinomycetota</taxon>
        <taxon>Actinomycetes</taxon>
        <taxon>Micrococcales</taxon>
        <taxon>Kytococcaceae</taxon>
        <taxon>Kytococcus</taxon>
    </lineage>
</organism>